<gene>
    <name evidence="2" type="ORF">O3V59_10685</name>
</gene>
<protein>
    <submittedName>
        <fullName evidence="2">Uncharacterized protein</fullName>
    </submittedName>
</protein>
<keyword evidence="3" id="KW-1185">Reference proteome</keyword>
<feature type="region of interest" description="Disordered" evidence="1">
    <location>
        <begin position="21"/>
        <end position="50"/>
    </location>
</feature>
<dbReference type="EMBL" id="JAPYYP010000011">
    <property type="protein sequence ID" value="MDA5108828.1"/>
    <property type="molecule type" value="Genomic_DNA"/>
</dbReference>
<feature type="compositionally biased region" description="Pro residues" evidence="1">
    <location>
        <begin position="39"/>
        <end position="50"/>
    </location>
</feature>
<evidence type="ECO:0000256" key="1">
    <source>
        <dbReference type="SAM" id="MobiDB-lite"/>
    </source>
</evidence>
<comment type="caution">
    <text evidence="2">The sequence shown here is derived from an EMBL/GenBank/DDBJ whole genome shotgun (WGS) entry which is preliminary data.</text>
</comment>
<name>A0A9X3Z3K5_9BACL</name>
<sequence>MPDQKDRAKAIFEVEDKVPVGSVDKTRAGTPDRSEQYPIPAPRPVPWEEA</sequence>
<organism evidence="2 3">
    <name type="scientific">Brevibacillus thermoruber</name>
    <dbReference type="NCBI Taxonomy" id="33942"/>
    <lineage>
        <taxon>Bacteria</taxon>
        <taxon>Bacillati</taxon>
        <taxon>Bacillota</taxon>
        <taxon>Bacilli</taxon>
        <taxon>Bacillales</taxon>
        <taxon>Paenibacillaceae</taxon>
        <taxon>Brevibacillus</taxon>
    </lineage>
</organism>
<proteinExistence type="predicted"/>
<evidence type="ECO:0000313" key="2">
    <source>
        <dbReference type="EMBL" id="MDA5108828.1"/>
    </source>
</evidence>
<feature type="compositionally biased region" description="Basic and acidic residues" evidence="1">
    <location>
        <begin position="21"/>
        <end position="35"/>
    </location>
</feature>
<dbReference type="Proteomes" id="UP001151071">
    <property type="component" value="Unassembled WGS sequence"/>
</dbReference>
<accession>A0A9X3Z3K5</accession>
<dbReference type="RefSeq" id="WP_156110387.1">
    <property type="nucleotide sequence ID" value="NZ_JAPYYP010000011.1"/>
</dbReference>
<reference evidence="2" key="1">
    <citation type="submission" date="2022-12" db="EMBL/GenBank/DDBJ databases">
        <title>Draft genome sequence of the thermophilic strain Brevibacillus thermoruber HT42, isolated from Los Humeros, Puebla, Mexico, with biotechnological potential.</title>
        <authorList>
            <person name="Lara Sanchez J."/>
            <person name="Solis Palacios R."/>
            <person name="Bustos Baena A.S."/>
            <person name="Ruz Baez A.E."/>
            <person name="Espinosa Luna G."/>
            <person name="Oliart Ros R.M."/>
        </authorList>
    </citation>
    <scope>NUCLEOTIDE SEQUENCE</scope>
    <source>
        <strain evidence="2">HT42</strain>
    </source>
</reference>
<evidence type="ECO:0000313" key="3">
    <source>
        <dbReference type="Proteomes" id="UP001151071"/>
    </source>
</evidence>
<dbReference type="AlphaFoldDB" id="A0A9X3Z3K5"/>